<feature type="transmembrane region" description="Helical" evidence="1">
    <location>
        <begin position="7"/>
        <end position="23"/>
    </location>
</feature>
<organism evidence="3 4">
    <name type="scientific">Paenibacillus septentrionalis</name>
    <dbReference type="NCBI Taxonomy" id="429342"/>
    <lineage>
        <taxon>Bacteria</taxon>
        <taxon>Bacillati</taxon>
        <taxon>Bacillota</taxon>
        <taxon>Bacilli</taxon>
        <taxon>Bacillales</taxon>
        <taxon>Paenibacillaceae</taxon>
        <taxon>Paenibacillus</taxon>
    </lineage>
</organism>
<accession>A0ABW1UZ38</accession>
<feature type="domain" description="DUF58" evidence="2">
    <location>
        <begin position="200"/>
        <end position="313"/>
    </location>
</feature>
<evidence type="ECO:0000313" key="4">
    <source>
        <dbReference type="Proteomes" id="UP001596233"/>
    </source>
</evidence>
<reference evidence="4" key="1">
    <citation type="journal article" date="2019" name="Int. J. Syst. Evol. Microbiol.">
        <title>The Global Catalogue of Microorganisms (GCM) 10K type strain sequencing project: providing services to taxonomists for standard genome sequencing and annotation.</title>
        <authorList>
            <consortium name="The Broad Institute Genomics Platform"/>
            <consortium name="The Broad Institute Genome Sequencing Center for Infectious Disease"/>
            <person name="Wu L."/>
            <person name="Ma J."/>
        </authorList>
    </citation>
    <scope>NUCLEOTIDE SEQUENCE [LARGE SCALE GENOMIC DNA]</scope>
    <source>
        <strain evidence="4">PCU 280</strain>
    </source>
</reference>
<comment type="caution">
    <text evidence="3">The sequence shown here is derived from an EMBL/GenBank/DDBJ whole genome shotgun (WGS) entry which is preliminary data.</text>
</comment>
<gene>
    <name evidence="3" type="ORF">ACFP56_02345</name>
</gene>
<dbReference type="PANTHER" id="PTHR34351">
    <property type="entry name" value="SLR1927 PROTEIN-RELATED"/>
    <property type="match status" value="1"/>
</dbReference>
<keyword evidence="1" id="KW-0812">Transmembrane</keyword>
<keyword evidence="1" id="KW-1133">Transmembrane helix</keyword>
<evidence type="ECO:0000313" key="3">
    <source>
        <dbReference type="EMBL" id="MFC6331446.1"/>
    </source>
</evidence>
<protein>
    <submittedName>
        <fullName evidence="3">DUF58 domain-containing protein</fullName>
    </submittedName>
</protein>
<dbReference type="EMBL" id="JBHSTE010000001">
    <property type="protein sequence ID" value="MFC6331446.1"/>
    <property type="molecule type" value="Genomic_DNA"/>
</dbReference>
<feature type="transmembrane region" description="Helical" evidence="1">
    <location>
        <begin position="29"/>
        <end position="49"/>
    </location>
</feature>
<evidence type="ECO:0000259" key="2">
    <source>
        <dbReference type="Pfam" id="PF01882"/>
    </source>
</evidence>
<dbReference type="PANTHER" id="PTHR34351:SF2">
    <property type="entry name" value="DUF58 DOMAIN-CONTAINING PROTEIN"/>
    <property type="match status" value="1"/>
</dbReference>
<proteinExistence type="predicted"/>
<evidence type="ECO:0000256" key="1">
    <source>
        <dbReference type="SAM" id="Phobius"/>
    </source>
</evidence>
<name>A0ABW1UZ38_9BACL</name>
<dbReference type="InterPro" id="IPR002881">
    <property type="entry name" value="DUF58"/>
</dbReference>
<keyword evidence="1" id="KW-0472">Membrane</keyword>
<dbReference type="Pfam" id="PF01882">
    <property type="entry name" value="DUF58"/>
    <property type="match status" value="1"/>
</dbReference>
<keyword evidence="4" id="KW-1185">Reference proteome</keyword>
<dbReference type="Proteomes" id="UP001596233">
    <property type="component" value="Unassembled WGS sequence"/>
</dbReference>
<dbReference type="RefSeq" id="WP_379230706.1">
    <property type="nucleotide sequence ID" value="NZ_JBHSTE010000001.1"/>
</dbReference>
<sequence length="405" mass="45694">MRKTKWLALISCYCSSLLFYLFQGGRSSILLFGFLNALLLYLLLVKILGMRKLQGTRSLGTNDQQYMAGQTIKVAIGLKQRSFIPMPYMVLEDSMTRHDGQKRRFKGTVSPNLLGEVEWTYEIRGVKRGIYHFEQLDCSTYDVFGLLEYKRSLKQQSQVQVLPRIMKDVNWEQLLSGRKGQFHLQSMDRYAKESNQQSGIRDYVHGDRLSRVHWNATARTGQWKSKDFEKEAMPKGIVILDRYVPGKSAHQEDDSFEALVSISASLLQYGMQQQQLFTLLSPGKELWSSSSYHGTTGYWQSMKHLVTVEPDSEHPLSMLLQRAVLELPLGSTVMLITSDASKDMLAAATLLKQRGFAPIIFYSGSALSRNQGMGSTAANAFVYTGIPFYDLTSDTHWSAAAGGEG</sequence>